<feature type="transmembrane region" description="Helical" evidence="2">
    <location>
        <begin position="255"/>
        <end position="278"/>
    </location>
</feature>
<dbReference type="Gene3D" id="1.10.510.10">
    <property type="entry name" value="Transferase(Phosphotransferase) domain 1"/>
    <property type="match status" value="1"/>
</dbReference>
<feature type="transmembrane region" description="Helical" evidence="2">
    <location>
        <begin position="20"/>
        <end position="41"/>
    </location>
</feature>
<evidence type="ECO:0000313" key="5">
    <source>
        <dbReference type="Proteomes" id="UP000230750"/>
    </source>
</evidence>
<gene>
    <name evidence="4" type="ORF">BSL78_04138</name>
</gene>
<dbReference type="PROSITE" id="PS50835">
    <property type="entry name" value="IG_LIKE"/>
    <property type="match status" value="2"/>
</dbReference>
<dbReference type="InterPro" id="IPR007110">
    <property type="entry name" value="Ig-like_dom"/>
</dbReference>
<dbReference type="AlphaFoldDB" id="A0A2G8LF82"/>
<keyword evidence="2" id="KW-0472">Membrane</keyword>
<feature type="region of interest" description="Disordered" evidence="1">
    <location>
        <begin position="306"/>
        <end position="325"/>
    </location>
</feature>
<comment type="caution">
    <text evidence="4">The sequence shown here is derived from an EMBL/GenBank/DDBJ whole genome shotgun (WGS) entry which is preliminary data.</text>
</comment>
<dbReference type="Pfam" id="PF07714">
    <property type="entry name" value="PK_Tyr_Ser-Thr"/>
    <property type="match status" value="1"/>
</dbReference>
<feature type="domain" description="Ig-like" evidence="3">
    <location>
        <begin position="35"/>
        <end position="128"/>
    </location>
</feature>
<dbReference type="Proteomes" id="UP000230750">
    <property type="component" value="Unassembled WGS sequence"/>
</dbReference>
<keyword evidence="2" id="KW-0812">Transmembrane</keyword>
<sequence>MDLDVCMGKKRVTGRKLRFVCYLMIILLSICKAVPSIMILVDGLNELAYFEGISGKEYNVTCKVIATKPILSMTWTVNDVSINTARLVTENQDKPETFDIVTSMTYNGNGSDDIFNCTSTRENYFSVEQNLLVKTYVLPELRLQVGNVNVTRGDINVTAGESLVIQCIAFSARSVGVFLWTTSDGHVISGVGDVKMSLNRFYNGTFDVEDEFIFIPRRSGILSCTHQTEDHEEATVSLNIIIMNDNNAEKNNMNVLAISLIVSSVAAVFVIAMCFRLVKGLHAHANVRFDHQQEAIGTLPGTMTLTGRRPPSMKLPEKPSKQTSLEVPDFDDERYHSLFDDAPEASIIDRKRVCLLTRISEGVIFQRWMGTFTKPQGRKEYITISLRNDTINQSRYNWEMFAKKIIELPGCRHIAECVGLCLDGEKLLVLQSYSHSVDLHSYLSKDNKADESNFTSRRLQLASQVLLGMEFLVSHG</sequence>
<dbReference type="InterPro" id="IPR011009">
    <property type="entry name" value="Kinase-like_dom_sf"/>
</dbReference>
<evidence type="ECO:0000259" key="3">
    <source>
        <dbReference type="PROSITE" id="PS50835"/>
    </source>
</evidence>
<dbReference type="SUPFAM" id="SSF56112">
    <property type="entry name" value="Protein kinase-like (PK-like)"/>
    <property type="match status" value="1"/>
</dbReference>
<name>A0A2G8LF82_STIJA</name>
<keyword evidence="5" id="KW-1185">Reference proteome</keyword>
<accession>A0A2G8LF82</accession>
<dbReference type="InterPro" id="IPR001245">
    <property type="entry name" value="Ser-Thr/Tyr_kinase_cat_dom"/>
</dbReference>
<dbReference type="EMBL" id="MRZV01000098">
    <property type="protein sequence ID" value="PIK58921.1"/>
    <property type="molecule type" value="Genomic_DNA"/>
</dbReference>
<dbReference type="GO" id="GO:0004672">
    <property type="term" value="F:protein kinase activity"/>
    <property type="evidence" value="ECO:0007669"/>
    <property type="project" value="InterPro"/>
</dbReference>
<protein>
    <recommendedName>
        <fullName evidence="3">Ig-like domain-containing protein</fullName>
    </recommendedName>
</protein>
<proteinExistence type="predicted"/>
<keyword evidence="2" id="KW-1133">Transmembrane helix</keyword>
<feature type="non-terminal residue" evidence="4">
    <location>
        <position position="476"/>
    </location>
</feature>
<feature type="domain" description="Ig-like" evidence="3">
    <location>
        <begin position="139"/>
        <end position="237"/>
    </location>
</feature>
<evidence type="ECO:0000256" key="1">
    <source>
        <dbReference type="SAM" id="MobiDB-lite"/>
    </source>
</evidence>
<reference evidence="4 5" key="1">
    <citation type="journal article" date="2017" name="PLoS Biol.">
        <title>The sea cucumber genome provides insights into morphological evolution and visceral regeneration.</title>
        <authorList>
            <person name="Zhang X."/>
            <person name="Sun L."/>
            <person name="Yuan J."/>
            <person name="Sun Y."/>
            <person name="Gao Y."/>
            <person name="Zhang L."/>
            <person name="Li S."/>
            <person name="Dai H."/>
            <person name="Hamel J.F."/>
            <person name="Liu C."/>
            <person name="Yu Y."/>
            <person name="Liu S."/>
            <person name="Lin W."/>
            <person name="Guo K."/>
            <person name="Jin S."/>
            <person name="Xu P."/>
            <person name="Storey K.B."/>
            <person name="Huan P."/>
            <person name="Zhang T."/>
            <person name="Zhou Y."/>
            <person name="Zhang J."/>
            <person name="Lin C."/>
            <person name="Li X."/>
            <person name="Xing L."/>
            <person name="Huo D."/>
            <person name="Sun M."/>
            <person name="Wang L."/>
            <person name="Mercier A."/>
            <person name="Li F."/>
            <person name="Yang H."/>
            <person name="Xiang J."/>
        </authorList>
    </citation>
    <scope>NUCLEOTIDE SEQUENCE [LARGE SCALE GENOMIC DNA]</scope>
    <source>
        <strain evidence="4">Shaxun</strain>
        <tissue evidence="4">Muscle</tissue>
    </source>
</reference>
<evidence type="ECO:0000256" key="2">
    <source>
        <dbReference type="SAM" id="Phobius"/>
    </source>
</evidence>
<evidence type="ECO:0000313" key="4">
    <source>
        <dbReference type="EMBL" id="PIK58921.1"/>
    </source>
</evidence>
<organism evidence="4 5">
    <name type="scientific">Stichopus japonicus</name>
    <name type="common">Sea cucumber</name>
    <dbReference type="NCBI Taxonomy" id="307972"/>
    <lineage>
        <taxon>Eukaryota</taxon>
        <taxon>Metazoa</taxon>
        <taxon>Echinodermata</taxon>
        <taxon>Eleutherozoa</taxon>
        <taxon>Echinozoa</taxon>
        <taxon>Holothuroidea</taxon>
        <taxon>Aspidochirotacea</taxon>
        <taxon>Aspidochirotida</taxon>
        <taxon>Stichopodidae</taxon>
        <taxon>Apostichopus</taxon>
    </lineage>
</organism>